<name>A0ABQ3RX46_9ACTN</name>
<dbReference type="InterPro" id="IPR028994">
    <property type="entry name" value="Integrin_alpha_N"/>
</dbReference>
<dbReference type="Gene3D" id="2.115.10.10">
    <property type="entry name" value="Tachylectin 2"/>
    <property type="match status" value="1"/>
</dbReference>
<proteinExistence type="predicted"/>
<dbReference type="PANTHER" id="PTHR44103">
    <property type="entry name" value="PROPROTEIN CONVERTASE P"/>
    <property type="match status" value="1"/>
</dbReference>
<dbReference type="InterPro" id="IPR025965">
    <property type="entry name" value="FlgD/Vpr_Ig-like"/>
</dbReference>
<keyword evidence="5" id="KW-1185">Reference proteome</keyword>
<reference evidence="5" key="1">
    <citation type="submission" date="2023-07" db="EMBL/GenBank/DDBJ databases">
        <title>Whole genome shotgun sequence of Streptomyces cacaoi subsp. asoensis NBRC 13813.</title>
        <authorList>
            <person name="Komaki H."/>
            <person name="Tamura T."/>
        </authorList>
    </citation>
    <scope>NUCLEOTIDE SEQUENCE [LARGE SCALE GENOMIC DNA]</scope>
    <source>
        <strain evidence="5">NBRC 13813</strain>
    </source>
</reference>
<sequence>MKNSGHRIRSALVAATVLALGASVVSAGNAVAGPGGARAAEDVVITLGTRDGAVVPPEGLTLSGGRLHVTGRPDDAGRRSLYEYDLAVTGVPTAGPRRLAVDDFWNAYPCPGEPGSSCSEFDARLWGLGDGRIAYQDPSGVHRSVGGTRAPKQRDLQWGHDEDRLTSAAGRYIAVYDGFHTRVGDLDGDPEAQYIAEGRPASVWGTTVWVRGERPGTVKSFEIKSRTESADLDLGTGCTAEELQVVGRWLYWRCPSVARAGVWDFATGRNIAVPSQDGVRMGDGFLVWHEPAVSRMELLDFHRGGGFPYVEKTFVSGVPAGPWDVDRFGGHVAFTDTDGRIHLRSVTVPRRPVAVTDSSVDNGWGPWEGDWRLSRPAASWTLTVKDPYGNLVKEIRGRTREGASVQTGWDGSDADGVPAASGAYTWTLGVDSGDGTGERELTSGALTLTREGGGRSAFRDTDADGYGEMFSMTSAGKLALHHLSRDNGSWTSTGWDTRTRFVSAGDLTGDGCGDVVARTPDGDLWRYAPGCGSPVTPTTPRTLVGAGWAGFDVIVPAADDDGQFRTPDLIARQASTGRLYLYPGHVGVTGYGRPVLIGSGWNGCTILGAADLTGDGFGDLVARDSGGEVWRYDGLGGGRFLPRKLLLSDWGAGRREMFVAGDVTRDGYPDLVSRHADGRLLLNKGNAAGSFGATVRIGTGWGAYTRLY</sequence>
<evidence type="ECO:0000259" key="3">
    <source>
        <dbReference type="Pfam" id="PF13860"/>
    </source>
</evidence>
<evidence type="ECO:0000313" key="5">
    <source>
        <dbReference type="Proteomes" id="UP000649259"/>
    </source>
</evidence>
<feature type="chain" id="PRO_5046653188" description="FlgD/Vpr Ig-like domain-containing protein" evidence="2">
    <location>
        <begin position="28"/>
        <end position="708"/>
    </location>
</feature>
<dbReference type="Proteomes" id="UP000649259">
    <property type="component" value="Unassembled WGS sequence"/>
</dbReference>
<evidence type="ECO:0000313" key="4">
    <source>
        <dbReference type="EMBL" id="GHI60449.1"/>
    </source>
</evidence>
<dbReference type="InterPro" id="IPR013517">
    <property type="entry name" value="FG-GAP"/>
</dbReference>
<dbReference type="PANTHER" id="PTHR44103:SF1">
    <property type="entry name" value="PROPROTEIN CONVERTASE P"/>
    <property type="match status" value="1"/>
</dbReference>
<dbReference type="EMBL" id="BNEB01000002">
    <property type="protein sequence ID" value="GHI60449.1"/>
    <property type="molecule type" value="Genomic_DNA"/>
</dbReference>
<evidence type="ECO:0000256" key="2">
    <source>
        <dbReference type="SAM" id="SignalP"/>
    </source>
</evidence>
<feature type="signal peptide" evidence="2">
    <location>
        <begin position="1"/>
        <end position="27"/>
    </location>
</feature>
<gene>
    <name evidence="4" type="ORF">Saso_20990</name>
</gene>
<dbReference type="Gene3D" id="2.60.40.4070">
    <property type="match status" value="1"/>
</dbReference>
<dbReference type="SUPFAM" id="SSF69318">
    <property type="entry name" value="Integrin alpha N-terminal domain"/>
    <property type="match status" value="1"/>
</dbReference>
<dbReference type="Pfam" id="PF13860">
    <property type="entry name" value="FlgD_ig"/>
    <property type="match status" value="1"/>
</dbReference>
<protein>
    <recommendedName>
        <fullName evidence="3">FlgD/Vpr Ig-like domain-containing protein</fullName>
    </recommendedName>
</protein>
<evidence type="ECO:0000256" key="1">
    <source>
        <dbReference type="ARBA" id="ARBA00022729"/>
    </source>
</evidence>
<organism evidence="4 5">
    <name type="scientific">Streptomyces asoensis</name>
    <dbReference type="NCBI Taxonomy" id="249586"/>
    <lineage>
        <taxon>Bacteria</taxon>
        <taxon>Bacillati</taxon>
        <taxon>Actinomycetota</taxon>
        <taxon>Actinomycetes</taxon>
        <taxon>Kitasatosporales</taxon>
        <taxon>Streptomycetaceae</taxon>
        <taxon>Streptomyces</taxon>
    </lineage>
</organism>
<accession>A0ABQ3RX46</accession>
<comment type="caution">
    <text evidence="4">The sequence shown here is derived from an EMBL/GenBank/DDBJ whole genome shotgun (WGS) entry which is preliminary data.</text>
</comment>
<keyword evidence="1 2" id="KW-0732">Signal</keyword>
<feature type="domain" description="FlgD/Vpr Ig-like" evidence="3">
    <location>
        <begin position="369"/>
        <end position="430"/>
    </location>
</feature>
<dbReference type="Pfam" id="PF13517">
    <property type="entry name" value="FG-GAP_3"/>
    <property type="match status" value="1"/>
</dbReference>